<feature type="domain" description="YdhG-like" evidence="1">
    <location>
        <begin position="38"/>
        <end position="124"/>
    </location>
</feature>
<dbReference type="Proteomes" id="UP000241167">
    <property type="component" value="Unassembled WGS sequence"/>
</dbReference>
<accession>A0A2P7QQX7</accession>
<protein>
    <recommendedName>
        <fullName evidence="1">YdhG-like domain-containing protein</fullName>
    </recommendedName>
</protein>
<dbReference type="Gene3D" id="3.90.1150.200">
    <property type="match status" value="1"/>
</dbReference>
<dbReference type="InterPro" id="IPR014922">
    <property type="entry name" value="YdhG-like"/>
</dbReference>
<keyword evidence="3" id="KW-1185">Reference proteome</keyword>
<sequence>MRTLLIAPYFMAMEDDRKLTAPNESHESLFDSVRPAARQRLEAIQAIVEQRVTDAERCVSYGMPAFRKKKIFFYFASFKNHIGIYPPVTEPAALVNELGPYRGLKGNLIFPHGEPLPIDLIGRVADALARQYAQEANA</sequence>
<reference evidence="2 3" key="1">
    <citation type="submission" date="2018-03" db="EMBL/GenBank/DDBJ databases">
        <title>The draft genome of Sphingosinicella sp. GL-C-18.</title>
        <authorList>
            <person name="Liu L."/>
            <person name="Li L."/>
            <person name="Liang L."/>
            <person name="Zhang X."/>
            <person name="Wang T."/>
        </authorList>
    </citation>
    <scope>NUCLEOTIDE SEQUENCE [LARGE SCALE GENOMIC DNA]</scope>
    <source>
        <strain evidence="2 3">GL-C-18</strain>
    </source>
</reference>
<dbReference type="SUPFAM" id="SSF159888">
    <property type="entry name" value="YdhG-like"/>
    <property type="match status" value="1"/>
</dbReference>
<dbReference type="Pfam" id="PF08818">
    <property type="entry name" value="DUF1801"/>
    <property type="match status" value="1"/>
</dbReference>
<dbReference type="RefSeq" id="WP_106512501.1">
    <property type="nucleotide sequence ID" value="NZ_PXYI01000003.1"/>
</dbReference>
<evidence type="ECO:0000259" key="1">
    <source>
        <dbReference type="Pfam" id="PF08818"/>
    </source>
</evidence>
<proteinExistence type="predicted"/>
<comment type="caution">
    <text evidence="2">The sequence shown here is derived from an EMBL/GenBank/DDBJ whole genome shotgun (WGS) entry which is preliminary data.</text>
</comment>
<dbReference type="EMBL" id="PXYI01000003">
    <property type="protein sequence ID" value="PSJ40350.1"/>
    <property type="molecule type" value="Genomic_DNA"/>
</dbReference>
<evidence type="ECO:0000313" key="2">
    <source>
        <dbReference type="EMBL" id="PSJ40350.1"/>
    </source>
</evidence>
<evidence type="ECO:0000313" key="3">
    <source>
        <dbReference type="Proteomes" id="UP000241167"/>
    </source>
</evidence>
<name>A0A2P7QQX7_9SPHN</name>
<gene>
    <name evidence="2" type="ORF">C7I55_08365</name>
</gene>
<dbReference type="OrthoDB" id="3236524at2"/>
<dbReference type="AlphaFoldDB" id="A0A2P7QQX7"/>
<organism evidence="2 3">
    <name type="scientific">Allosphingosinicella deserti</name>
    <dbReference type="NCBI Taxonomy" id="2116704"/>
    <lineage>
        <taxon>Bacteria</taxon>
        <taxon>Pseudomonadati</taxon>
        <taxon>Pseudomonadota</taxon>
        <taxon>Alphaproteobacteria</taxon>
        <taxon>Sphingomonadales</taxon>
        <taxon>Sphingomonadaceae</taxon>
        <taxon>Allosphingosinicella</taxon>
    </lineage>
</organism>